<evidence type="ECO:0000313" key="2">
    <source>
        <dbReference type="EMBL" id="GAA1237825.1"/>
    </source>
</evidence>
<dbReference type="Proteomes" id="UP001500653">
    <property type="component" value="Unassembled WGS sequence"/>
</dbReference>
<proteinExistence type="predicted"/>
<organism evidence="2 3">
    <name type="scientific">Prauserella halophila</name>
    <dbReference type="NCBI Taxonomy" id="185641"/>
    <lineage>
        <taxon>Bacteria</taxon>
        <taxon>Bacillati</taxon>
        <taxon>Actinomycetota</taxon>
        <taxon>Actinomycetes</taxon>
        <taxon>Pseudonocardiales</taxon>
        <taxon>Pseudonocardiaceae</taxon>
        <taxon>Prauserella</taxon>
    </lineage>
</organism>
<comment type="caution">
    <text evidence="2">The sequence shown here is derived from an EMBL/GenBank/DDBJ whole genome shotgun (WGS) entry which is preliminary data.</text>
</comment>
<keyword evidence="3" id="KW-1185">Reference proteome</keyword>
<name>A0ABP4GTH7_9PSEU</name>
<evidence type="ECO:0000313" key="3">
    <source>
        <dbReference type="Proteomes" id="UP001500653"/>
    </source>
</evidence>
<accession>A0ABP4GTH7</accession>
<reference evidence="3" key="1">
    <citation type="journal article" date="2019" name="Int. J. Syst. Evol. Microbiol.">
        <title>The Global Catalogue of Microorganisms (GCM) 10K type strain sequencing project: providing services to taxonomists for standard genome sequencing and annotation.</title>
        <authorList>
            <consortium name="The Broad Institute Genomics Platform"/>
            <consortium name="The Broad Institute Genome Sequencing Center for Infectious Disease"/>
            <person name="Wu L."/>
            <person name="Ma J."/>
        </authorList>
    </citation>
    <scope>NUCLEOTIDE SEQUENCE [LARGE SCALE GENOMIC DNA]</scope>
    <source>
        <strain evidence="3">JCM 13023</strain>
    </source>
</reference>
<feature type="region of interest" description="Disordered" evidence="1">
    <location>
        <begin position="62"/>
        <end position="113"/>
    </location>
</feature>
<gene>
    <name evidence="2" type="ORF">GCM10009676_22880</name>
</gene>
<sequence>MSHCATRHHVVALPIRPCSSTIGCPAPPNRTAPSPNRIYALPTAIRRAGPCVLALVCTLTARTSGGDGPRTTTSQYPPAAPTSHIPAALQQQPPEPGATGIGDPYYPAAGDGG</sequence>
<evidence type="ECO:0000256" key="1">
    <source>
        <dbReference type="SAM" id="MobiDB-lite"/>
    </source>
</evidence>
<protein>
    <submittedName>
        <fullName evidence="2">Uncharacterized protein</fullName>
    </submittedName>
</protein>
<dbReference type="EMBL" id="BAAALN010000005">
    <property type="protein sequence ID" value="GAA1237825.1"/>
    <property type="molecule type" value="Genomic_DNA"/>
</dbReference>